<evidence type="ECO:0000313" key="5">
    <source>
        <dbReference type="Proteomes" id="UP000005737"/>
    </source>
</evidence>
<gene>
    <name evidence="4" type="ORF">Lepil_2846</name>
</gene>
<dbReference type="Gene3D" id="3.40.50.2000">
    <property type="entry name" value="Glycogen Phosphorylase B"/>
    <property type="match status" value="2"/>
</dbReference>
<sequence length="364" mass="41525">MKIAFDPQIFSLQAYGGISRYYINLSRELRASGLTVRTFAPLHRNEYLAKVDDGSVSGRYWSPYPPKTTRPFLLLNQVLAARRIAQWEPDIVHETYYSRIRWTSSKSRSVVTVYDMIHELYPQYFARWDSTVAAKKKAVMRADHVLCISESTRNDLLNLYGIESRKVSVTHLGYDAFLNLSENRRIVDHPYILYVGQRGGYKNFERLVRAFASSDRLVSDFSLVAFGGGTFSKEERELFVSLNLKSDHCHQISGGDELLGQLYRNAACFVYPSLYEGFGLPPLEAMSLDCPVISSNTSSMPEVIGDAADFFDPASVESILTAIENVVYSPSRSQDLIHRGRRRVKLFTWKRCAEKTLEAYRQCL</sequence>
<dbReference type="Proteomes" id="UP000005737">
    <property type="component" value="Unassembled WGS sequence"/>
</dbReference>
<feature type="domain" description="Glycosyltransferase subfamily 4-like N-terminal" evidence="3">
    <location>
        <begin position="15"/>
        <end position="175"/>
    </location>
</feature>
<evidence type="ECO:0000259" key="2">
    <source>
        <dbReference type="Pfam" id="PF00534"/>
    </source>
</evidence>
<dbReference type="AlphaFoldDB" id="H2CD40"/>
<protein>
    <submittedName>
        <fullName evidence="4">Glycosyl transferase group 1</fullName>
    </submittedName>
</protein>
<dbReference type="Pfam" id="PF13439">
    <property type="entry name" value="Glyco_transf_4"/>
    <property type="match status" value="1"/>
</dbReference>
<accession>H2CD40</accession>
<reference evidence="4 5" key="1">
    <citation type="submission" date="2011-10" db="EMBL/GenBank/DDBJ databases">
        <title>The Improved High-Quality Draft genome of Leptonema illini DSM 21528.</title>
        <authorList>
            <consortium name="US DOE Joint Genome Institute (JGI-PGF)"/>
            <person name="Lucas S."/>
            <person name="Copeland A."/>
            <person name="Lapidus A."/>
            <person name="Glavina del Rio T."/>
            <person name="Dalin E."/>
            <person name="Tice H."/>
            <person name="Bruce D."/>
            <person name="Goodwin L."/>
            <person name="Pitluck S."/>
            <person name="Peters L."/>
            <person name="Mikhailova N."/>
            <person name="Held B."/>
            <person name="Kyrpides N."/>
            <person name="Mavromatis K."/>
            <person name="Ivanova N."/>
            <person name="Markowitz V."/>
            <person name="Cheng J.-F."/>
            <person name="Hugenholtz P."/>
            <person name="Woyke T."/>
            <person name="Wu D."/>
            <person name="Gronow S."/>
            <person name="Wellnitz S."/>
            <person name="Brambilla E.-M."/>
            <person name="Klenk H.-P."/>
            <person name="Eisen J.A."/>
        </authorList>
    </citation>
    <scope>NUCLEOTIDE SEQUENCE [LARGE SCALE GENOMIC DNA]</scope>
    <source>
        <strain evidence="4 5">DSM 21528</strain>
    </source>
</reference>
<evidence type="ECO:0000256" key="1">
    <source>
        <dbReference type="ARBA" id="ARBA00022679"/>
    </source>
</evidence>
<dbReference type="InterPro" id="IPR001296">
    <property type="entry name" value="Glyco_trans_1"/>
</dbReference>
<dbReference type="GO" id="GO:0016757">
    <property type="term" value="F:glycosyltransferase activity"/>
    <property type="evidence" value="ECO:0007669"/>
    <property type="project" value="InterPro"/>
</dbReference>
<proteinExistence type="predicted"/>
<evidence type="ECO:0000313" key="4">
    <source>
        <dbReference type="EMBL" id="EHQ07516.1"/>
    </source>
</evidence>
<dbReference type="GO" id="GO:0009103">
    <property type="term" value="P:lipopolysaccharide biosynthetic process"/>
    <property type="evidence" value="ECO:0007669"/>
    <property type="project" value="TreeGrafter"/>
</dbReference>
<dbReference type="CDD" id="cd03809">
    <property type="entry name" value="GT4_MtfB-like"/>
    <property type="match status" value="1"/>
</dbReference>
<evidence type="ECO:0000259" key="3">
    <source>
        <dbReference type="Pfam" id="PF13439"/>
    </source>
</evidence>
<name>H2CD40_9LEPT</name>
<dbReference type="HOGENOM" id="CLU_009583_27_0_12"/>
<dbReference type="SUPFAM" id="SSF53756">
    <property type="entry name" value="UDP-Glycosyltransferase/glycogen phosphorylase"/>
    <property type="match status" value="1"/>
</dbReference>
<dbReference type="STRING" id="183.GCA_002009735_00628"/>
<dbReference type="PANTHER" id="PTHR46401">
    <property type="entry name" value="GLYCOSYLTRANSFERASE WBBK-RELATED"/>
    <property type="match status" value="1"/>
</dbReference>
<dbReference type="RefSeq" id="WP_002773448.1">
    <property type="nucleotide sequence ID" value="NZ_JH597773.1"/>
</dbReference>
<dbReference type="EMBL" id="JH597773">
    <property type="protein sequence ID" value="EHQ07516.1"/>
    <property type="molecule type" value="Genomic_DNA"/>
</dbReference>
<dbReference type="PANTHER" id="PTHR46401:SF2">
    <property type="entry name" value="GLYCOSYLTRANSFERASE WBBK-RELATED"/>
    <property type="match status" value="1"/>
</dbReference>
<dbReference type="Pfam" id="PF00534">
    <property type="entry name" value="Glycos_transf_1"/>
    <property type="match status" value="1"/>
</dbReference>
<dbReference type="InterPro" id="IPR028098">
    <property type="entry name" value="Glyco_trans_4-like_N"/>
</dbReference>
<organism evidence="4 5">
    <name type="scientific">Leptonema illini DSM 21528</name>
    <dbReference type="NCBI Taxonomy" id="929563"/>
    <lineage>
        <taxon>Bacteria</taxon>
        <taxon>Pseudomonadati</taxon>
        <taxon>Spirochaetota</taxon>
        <taxon>Spirochaetia</taxon>
        <taxon>Leptospirales</taxon>
        <taxon>Leptospiraceae</taxon>
        <taxon>Leptonema</taxon>
    </lineage>
</organism>
<keyword evidence="5" id="KW-1185">Reference proteome</keyword>
<keyword evidence="1 4" id="KW-0808">Transferase</keyword>
<feature type="domain" description="Glycosyl transferase family 1" evidence="2">
    <location>
        <begin position="187"/>
        <end position="342"/>
    </location>
</feature>